<dbReference type="Proteomes" id="UP000619260">
    <property type="component" value="Unassembled WGS sequence"/>
</dbReference>
<accession>A0A8J3YUK6</accession>
<evidence type="ECO:0000313" key="2">
    <source>
        <dbReference type="Proteomes" id="UP000619260"/>
    </source>
</evidence>
<name>A0A8J3YUK6_9ACTN</name>
<comment type="caution">
    <text evidence="1">The sequence shown here is derived from an EMBL/GenBank/DDBJ whole genome shotgun (WGS) entry which is preliminary data.</text>
</comment>
<sequence>MAHRARQNIEVLLERLTADGYAFHANDDEQAVVPAHVPPTATAAEHADWLANQYTEIPMTVLSWVRLVGDVWLVGTHPQWPASVSADPLVIELEGSRDPDELSIRDYFQDEWTELNDYNEEHGEADVFVLPLAPDRLHKENTSGGPPYGIALPDGCVDGLFVGETITPFVAYLNRVFETGGFPYSTGSPDEWRIKRDLARDLLPL</sequence>
<keyword evidence="2" id="KW-1185">Reference proteome</keyword>
<dbReference type="AlphaFoldDB" id="A0A8J3YUK6"/>
<proteinExistence type="predicted"/>
<organism evidence="1 2">
    <name type="scientific">Virgisporangium aliadipatigenens</name>
    <dbReference type="NCBI Taxonomy" id="741659"/>
    <lineage>
        <taxon>Bacteria</taxon>
        <taxon>Bacillati</taxon>
        <taxon>Actinomycetota</taxon>
        <taxon>Actinomycetes</taxon>
        <taxon>Micromonosporales</taxon>
        <taxon>Micromonosporaceae</taxon>
        <taxon>Virgisporangium</taxon>
    </lineage>
</organism>
<dbReference type="EMBL" id="BOPF01000041">
    <property type="protein sequence ID" value="GIJ50957.1"/>
    <property type="molecule type" value="Genomic_DNA"/>
</dbReference>
<reference evidence="1" key="1">
    <citation type="submission" date="2021-01" db="EMBL/GenBank/DDBJ databases">
        <title>Whole genome shotgun sequence of Virgisporangium aliadipatigenens NBRC 105644.</title>
        <authorList>
            <person name="Komaki H."/>
            <person name="Tamura T."/>
        </authorList>
    </citation>
    <scope>NUCLEOTIDE SEQUENCE</scope>
    <source>
        <strain evidence="1">NBRC 105644</strain>
    </source>
</reference>
<protein>
    <submittedName>
        <fullName evidence="1">Uncharacterized protein</fullName>
    </submittedName>
</protein>
<evidence type="ECO:0000313" key="1">
    <source>
        <dbReference type="EMBL" id="GIJ50957.1"/>
    </source>
</evidence>
<gene>
    <name evidence="1" type="ORF">Val02_78430</name>
</gene>